<dbReference type="InterPro" id="IPR038719">
    <property type="entry name" value="Phycobilisome_asu/bsu_sf"/>
</dbReference>
<accession>A0A941AQP9</accession>
<dbReference type="InterPro" id="IPR009050">
    <property type="entry name" value="Globin-like_sf"/>
</dbReference>
<reference evidence="4" key="1">
    <citation type="submission" date="2021-03" db="EMBL/GenBank/DDBJ databases">
        <title>Bacillus suaedae sp. nov., isolated from Suaeda aralocaspica.</title>
        <authorList>
            <person name="Lei R.F.R."/>
        </authorList>
    </citation>
    <scope>NUCLEOTIDE SEQUENCE</scope>
    <source>
        <strain evidence="4">YZJH907-2</strain>
    </source>
</reference>
<evidence type="ECO:0000256" key="1">
    <source>
        <dbReference type="ARBA" id="ARBA00008182"/>
    </source>
</evidence>
<dbReference type="AlphaFoldDB" id="A0A941AQP9"/>
<dbReference type="RefSeq" id="WP_210597155.1">
    <property type="nucleotide sequence ID" value="NZ_JAGKSQ010000003.1"/>
</dbReference>
<evidence type="ECO:0000313" key="4">
    <source>
        <dbReference type="EMBL" id="MBP3951478.1"/>
    </source>
</evidence>
<evidence type="ECO:0000256" key="2">
    <source>
        <dbReference type="ARBA" id="ARBA00022991"/>
    </source>
</evidence>
<organism evidence="4 5">
    <name type="scientific">Halalkalibacter suaedae</name>
    <dbReference type="NCBI Taxonomy" id="2822140"/>
    <lineage>
        <taxon>Bacteria</taxon>
        <taxon>Bacillati</taxon>
        <taxon>Bacillota</taxon>
        <taxon>Bacilli</taxon>
        <taxon>Bacillales</taxon>
        <taxon>Bacillaceae</taxon>
        <taxon>Halalkalibacter</taxon>
    </lineage>
</organism>
<dbReference type="Proteomes" id="UP000678228">
    <property type="component" value="Unassembled WGS sequence"/>
</dbReference>
<keyword evidence="3" id="KW-0089">Bile pigment</keyword>
<comment type="caution">
    <text evidence="4">The sequence shown here is derived from an EMBL/GenBank/DDBJ whole genome shotgun (WGS) entry which is preliminary data.</text>
</comment>
<comment type="similarity">
    <text evidence="1">Belongs to the phycobiliprotein family.</text>
</comment>
<gene>
    <name evidence="4" type="ORF">J7W16_10045</name>
</gene>
<evidence type="ECO:0000256" key="3">
    <source>
        <dbReference type="ARBA" id="ARBA00023307"/>
    </source>
</evidence>
<proteinExistence type="inferred from homology"/>
<evidence type="ECO:0000313" key="5">
    <source>
        <dbReference type="Proteomes" id="UP000678228"/>
    </source>
</evidence>
<name>A0A941AQP9_9BACI</name>
<protein>
    <submittedName>
        <fullName evidence="4">Uncharacterized protein</fullName>
    </submittedName>
</protein>
<dbReference type="Gene3D" id="1.10.490.20">
    <property type="entry name" value="Phycocyanins"/>
    <property type="match status" value="1"/>
</dbReference>
<keyword evidence="2" id="KW-0157">Chromophore</keyword>
<sequence>MTFNAERYHSIIDKVVIQIYNKYPEIEEVFGDRGKIKCKEDNVHHFHYLETADHLNQPRIFTDYALWLNNILVKRGMSSEHLIDNFRFIQIAIKGNLEEETVERFSQYLDAAIDLINSPKGENTD</sequence>
<dbReference type="SUPFAM" id="SSF46458">
    <property type="entry name" value="Globin-like"/>
    <property type="match status" value="1"/>
</dbReference>
<dbReference type="EMBL" id="JAGKSQ010000003">
    <property type="protein sequence ID" value="MBP3951478.1"/>
    <property type="molecule type" value="Genomic_DNA"/>
</dbReference>
<keyword evidence="5" id="KW-1185">Reference proteome</keyword>